<evidence type="ECO:0000256" key="6">
    <source>
        <dbReference type="ARBA" id="ARBA00022989"/>
    </source>
</evidence>
<dbReference type="RefSeq" id="XP_003055129.1">
    <property type="nucleotide sequence ID" value="XM_003055083.1"/>
</dbReference>
<evidence type="ECO:0000256" key="4">
    <source>
        <dbReference type="ARBA" id="ARBA00022692"/>
    </source>
</evidence>
<dbReference type="OMA" id="QAYAVND"/>
<evidence type="ECO:0000256" key="2">
    <source>
        <dbReference type="ARBA" id="ARBA00008473"/>
    </source>
</evidence>
<dbReference type="STRING" id="564608.C1MIH0"/>
<dbReference type="OrthoDB" id="422156at2759"/>
<dbReference type="GO" id="GO:0005801">
    <property type="term" value="C:cis-Golgi network"/>
    <property type="evidence" value="ECO:0007669"/>
    <property type="project" value="InterPro"/>
</dbReference>
<keyword evidence="4 11" id="KW-0812">Transmembrane</keyword>
<evidence type="ECO:0000256" key="7">
    <source>
        <dbReference type="ARBA" id="ARBA00023034"/>
    </source>
</evidence>
<dbReference type="GO" id="GO:0048219">
    <property type="term" value="P:inter-Golgi cisterna vesicle-mediated transport"/>
    <property type="evidence" value="ECO:0007669"/>
    <property type="project" value="TreeGrafter"/>
</dbReference>
<dbReference type="AlphaFoldDB" id="C1MIH0"/>
<keyword evidence="10" id="KW-0175">Coiled coil</keyword>
<dbReference type="PIRSF" id="PIRSF027109">
    <property type="entry name" value="Golgi_SNARE"/>
    <property type="match status" value="1"/>
</dbReference>
<dbReference type="GO" id="GO:0006906">
    <property type="term" value="P:vesicle fusion"/>
    <property type="evidence" value="ECO:0007669"/>
    <property type="project" value="TreeGrafter"/>
</dbReference>
<gene>
    <name evidence="12" type="ORF">MICPUCDRAFT_50564</name>
</gene>
<dbReference type="GO" id="GO:0005484">
    <property type="term" value="F:SNAP receptor activity"/>
    <property type="evidence" value="ECO:0007669"/>
    <property type="project" value="TreeGrafter"/>
</dbReference>
<keyword evidence="5 9" id="KW-0653">Protein transport</keyword>
<dbReference type="Pfam" id="PF12352">
    <property type="entry name" value="V-SNARE_C"/>
    <property type="match status" value="1"/>
</dbReference>
<dbReference type="EMBL" id="GG663735">
    <property type="protein sequence ID" value="EEH60381.1"/>
    <property type="molecule type" value="Genomic_DNA"/>
</dbReference>
<dbReference type="eggNOG" id="KOG3208">
    <property type="taxonomic scope" value="Eukaryota"/>
</dbReference>
<keyword evidence="6 11" id="KW-1133">Transmembrane helix</keyword>
<dbReference type="GeneID" id="9680294"/>
<keyword evidence="9" id="KW-0931">ER-Golgi transport</keyword>
<keyword evidence="13" id="KW-1185">Reference proteome</keyword>
<dbReference type="GO" id="GO:0031201">
    <property type="term" value="C:SNARE complex"/>
    <property type="evidence" value="ECO:0007669"/>
    <property type="project" value="TreeGrafter"/>
</dbReference>
<feature type="transmembrane region" description="Helical" evidence="11">
    <location>
        <begin position="209"/>
        <end position="228"/>
    </location>
</feature>
<evidence type="ECO:0000256" key="5">
    <source>
        <dbReference type="ARBA" id="ARBA00022927"/>
    </source>
</evidence>
<keyword evidence="8 9" id="KW-0472">Membrane</keyword>
<dbReference type="PANTHER" id="PTHR21094:SF2">
    <property type="entry name" value="GOLGI SNAP RECEPTOR COMPLEX MEMBER 1"/>
    <property type="match status" value="1"/>
</dbReference>
<name>C1MIH0_MICPC</name>
<dbReference type="GO" id="GO:0006888">
    <property type="term" value="P:endoplasmic reticulum to Golgi vesicle-mediated transport"/>
    <property type="evidence" value="ECO:0007669"/>
    <property type="project" value="InterPro"/>
</dbReference>
<sequence>MSTRTVPAGAWEDLRREARKLESEIDRKLSDYAKLAQSSGAGVSDALLHSDGVDATSAAIQSLLQRLSDVNRAMSGATAGGEARTHVLARHRDILAEFTHEHRRVGKIVEANRDREALIGGGRGGGGNGGGGFVEDGGADALLRERGSIHSSTSKVDEVIGQATATAAALINQREIFSRVGDNLGQMGDRFPVVQNLMSAIKRKKSKDTIVLSVVTAMCVGFILIYWMSK</sequence>
<evidence type="ECO:0000256" key="11">
    <source>
        <dbReference type="SAM" id="Phobius"/>
    </source>
</evidence>
<comment type="subunit">
    <text evidence="9">Component of several multiprotein Golgi SNARE complexes.</text>
</comment>
<evidence type="ECO:0000313" key="13">
    <source>
        <dbReference type="Proteomes" id="UP000001876"/>
    </source>
</evidence>
<dbReference type="GO" id="GO:0015031">
    <property type="term" value="P:protein transport"/>
    <property type="evidence" value="ECO:0007669"/>
    <property type="project" value="UniProtKB-KW"/>
</dbReference>
<comment type="subcellular location">
    <subcellularLocation>
        <location evidence="1">Golgi apparatus membrane</location>
        <topology evidence="1">Single-pass type IV membrane protein</topology>
    </subcellularLocation>
</comment>
<comment type="similarity">
    <text evidence="2 9">Belongs to the GOSR1 family.</text>
</comment>
<evidence type="ECO:0000256" key="9">
    <source>
        <dbReference type="PIRNR" id="PIRNR027109"/>
    </source>
</evidence>
<reference evidence="12 13" key="1">
    <citation type="journal article" date="2009" name="Science">
        <title>Green evolution and dynamic adaptations revealed by genomes of the marine picoeukaryotes Micromonas.</title>
        <authorList>
            <person name="Worden A.Z."/>
            <person name="Lee J.H."/>
            <person name="Mock T."/>
            <person name="Rouze P."/>
            <person name="Simmons M.P."/>
            <person name="Aerts A.L."/>
            <person name="Allen A.E."/>
            <person name="Cuvelier M.L."/>
            <person name="Derelle E."/>
            <person name="Everett M.V."/>
            <person name="Foulon E."/>
            <person name="Grimwood J."/>
            <person name="Gundlach H."/>
            <person name="Henrissat B."/>
            <person name="Napoli C."/>
            <person name="McDonald S.M."/>
            <person name="Parker M.S."/>
            <person name="Rombauts S."/>
            <person name="Salamov A."/>
            <person name="Von Dassow P."/>
            <person name="Badger J.H."/>
            <person name="Coutinho P.M."/>
            <person name="Demir E."/>
            <person name="Dubchak I."/>
            <person name="Gentemann C."/>
            <person name="Eikrem W."/>
            <person name="Gready J.E."/>
            <person name="John U."/>
            <person name="Lanier W."/>
            <person name="Lindquist E.A."/>
            <person name="Lucas S."/>
            <person name="Mayer K.F."/>
            <person name="Moreau H."/>
            <person name="Not F."/>
            <person name="Otillar R."/>
            <person name="Panaud O."/>
            <person name="Pangilinan J."/>
            <person name="Paulsen I."/>
            <person name="Piegu B."/>
            <person name="Poliakov A."/>
            <person name="Robbens S."/>
            <person name="Schmutz J."/>
            <person name="Toulza E."/>
            <person name="Wyss T."/>
            <person name="Zelensky A."/>
            <person name="Zhou K."/>
            <person name="Armbrust E.V."/>
            <person name="Bhattacharya D."/>
            <person name="Goodenough U.W."/>
            <person name="Van de Peer Y."/>
            <person name="Grigoriev I.V."/>
        </authorList>
    </citation>
    <scope>NUCLEOTIDE SEQUENCE [LARGE SCALE GENOMIC DNA]</scope>
    <source>
        <strain evidence="12 13">CCMP1545</strain>
    </source>
</reference>
<evidence type="ECO:0000313" key="12">
    <source>
        <dbReference type="EMBL" id="EEH60381.1"/>
    </source>
</evidence>
<dbReference type="Proteomes" id="UP000001876">
    <property type="component" value="Unassembled WGS sequence"/>
</dbReference>
<organism evidence="13">
    <name type="scientific">Micromonas pusilla (strain CCMP1545)</name>
    <name type="common">Picoplanktonic green alga</name>
    <dbReference type="NCBI Taxonomy" id="564608"/>
    <lineage>
        <taxon>Eukaryota</taxon>
        <taxon>Viridiplantae</taxon>
        <taxon>Chlorophyta</taxon>
        <taxon>Mamiellophyceae</taxon>
        <taxon>Mamiellales</taxon>
        <taxon>Mamiellaceae</taxon>
        <taxon>Micromonas</taxon>
    </lineage>
</organism>
<evidence type="ECO:0000256" key="3">
    <source>
        <dbReference type="ARBA" id="ARBA00022448"/>
    </source>
</evidence>
<dbReference type="InterPro" id="IPR023601">
    <property type="entry name" value="Golgi_SNAP_su1"/>
</dbReference>
<comment type="function">
    <text evidence="9">Involved in transport from the ER to the Golgi apparatus as well as in intra-Golgi transport. It belongs to a super-family of proteins called t-SNAREs or soluble NSF (N-ethylmaleimide-sensitive factor) attachment protein receptor.</text>
</comment>
<keyword evidence="7 9" id="KW-0333">Golgi apparatus</keyword>
<keyword evidence="3 9" id="KW-0813">Transport</keyword>
<accession>C1MIH0</accession>
<dbReference type="GO" id="GO:0000139">
    <property type="term" value="C:Golgi membrane"/>
    <property type="evidence" value="ECO:0007669"/>
    <property type="project" value="UniProtKB-SubCell"/>
</dbReference>
<feature type="coiled-coil region" evidence="10">
    <location>
        <begin position="11"/>
        <end position="38"/>
    </location>
</feature>
<dbReference type="GO" id="GO:0005797">
    <property type="term" value="C:Golgi medial cisterna"/>
    <property type="evidence" value="ECO:0007669"/>
    <property type="project" value="TreeGrafter"/>
</dbReference>
<evidence type="ECO:0000256" key="1">
    <source>
        <dbReference type="ARBA" id="ARBA00004409"/>
    </source>
</evidence>
<protein>
    <recommendedName>
        <fullName evidence="9">Golgi SNAP receptor complex member 1</fullName>
    </recommendedName>
</protein>
<proteinExistence type="inferred from homology"/>
<dbReference type="PANTHER" id="PTHR21094">
    <property type="entry name" value="GOS-28 SNARE- RELATED"/>
    <property type="match status" value="1"/>
</dbReference>
<dbReference type="KEGG" id="mpp:MICPUCDRAFT_50564"/>
<evidence type="ECO:0000256" key="8">
    <source>
        <dbReference type="ARBA" id="ARBA00023136"/>
    </source>
</evidence>
<evidence type="ECO:0000256" key="10">
    <source>
        <dbReference type="SAM" id="Coils"/>
    </source>
</evidence>